<name>A0A1I4Z496_9MICO</name>
<dbReference type="AlphaFoldDB" id="A0A1I4Z496"/>
<gene>
    <name evidence="2" type="ORF">SAMN05216219_0703</name>
</gene>
<organism evidence="2 3">
    <name type="scientific">Mycetocola miduiensis</name>
    <dbReference type="NCBI Taxonomy" id="995034"/>
    <lineage>
        <taxon>Bacteria</taxon>
        <taxon>Bacillati</taxon>
        <taxon>Actinomycetota</taxon>
        <taxon>Actinomycetes</taxon>
        <taxon>Micrococcales</taxon>
        <taxon>Microbacteriaceae</taxon>
        <taxon>Mycetocola</taxon>
    </lineage>
</organism>
<proteinExistence type="predicted"/>
<dbReference type="Proteomes" id="UP000198867">
    <property type="component" value="Unassembled WGS sequence"/>
</dbReference>
<sequence length="104" mass="10524">MPGRGIQGSRAQVVVGWILAGASVVSSTAALAMSAATLRRVVRSGPESTVFATEAAEYNPVRISAVGDGPRVPRVPPLHAVAPVAPEDPDAPPTPPLGNPVVGR</sequence>
<evidence type="ECO:0000313" key="2">
    <source>
        <dbReference type="EMBL" id="SFN44700.1"/>
    </source>
</evidence>
<reference evidence="3" key="1">
    <citation type="submission" date="2016-10" db="EMBL/GenBank/DDBJ databases">
        <authorList>
            <person name="Varghese N."/>
            <person name="Submissions S."/>
        </authorList>
    </citation>
    <scope>NUCLEOTIDE SEQUENCE [LARGE SCALE GENOMIC DNA]</scope>
    <source>
        <strain evidence="3">CGMCC 1.11101</strain>
    </source>
</reference>
<dbReference type="EMBL" id="FOVM01000001">
    <property type="protein sequence ID" value="SFN44700.1"/>
    <property type="molecule type" value="Genomic_DNA"/>
</dbReference>
<feature type="region of interest" description="Disordered" evidence="1">
    <location>
        <begin position="80"/>
        <end position="104"/>
    </location>
</feature>
<accession>A0A1I4Z496</accession>
<evidence type="ECO:0000313" key="3">
    <source>
        <dbReference type="Proteomes" id="UP000198867"/>
    </source>
</evidence>
<protein>
    <submittedName>
        <fullName evidence="2">Uncharacterized protein</fullName>
    </submittedName>
</protein>
<evidence type="ECO:0000256" key="1">
    <source>
        <dbReference type="SAM" id="MobiDB-lite"/>
    </source>
</evidence>
<keyword evidence="3" id="KW-1185">Reference proteome</keyword>